<name>A0A7Z2G993_9BURK</name>
<dbReference type="SUPFAM" id="SSF56529">
    <property type="entry name" value="FAH"/>
    <property type="match status" value="1"/>
</dbReference>
<evidence type="ECO:0000256" key="1">
    <source>
        <dbReference type="ARBA" id="ARBA00001946"/>
    </source>
</evidence>
<accession>A0A7Z2G993</accession>
<keyword evidence="4" id="KW-0378">Hydrolase</keyword>
<dbReference type="FunFam" id="3.90.850.10:FF:000002">
    <property type="entry name" value="2-hydroxyhepta-2,4-diene-1,7-dioate isomerase"/>
    <property type="match status" value="1"/>
</dbReference>
<feature type="domain" description="Fumarylacetoacetase-like C-terminal" evidence="5">
    <location>
        <begin position="72"/>
        <end position="278"/>
    </location>
</feature>
<organism evidence="6 7">
    <name type="scientific">Paraburkholderia acidiphila</name>
    <dbReference type="NCBI Taxonomy" id="2571747"/>
    <lineage>
        <taxon>Bacteria</taxon>
        <taxon>Pseudomonadati</taxon>
        <taxon>Pseudomonadota</taxon>
        <taxon>Betaproteobacteria</taxon>
        <taxon>Burkholderiales</taxon>
        <taxon>Burkholderiaceae</taxon>
        <taxon>Paraburkholderia</taxon>
    </lineage>
</organism>
<dbReference type="InterPro" id="IPR011234">
    <property type="entry name" value="Fumarylacetoacetase-like_C"/>
</dbReference>
<dbReference type="KEGG" id="pacp:FAZ97_21175"/>
<evidence type="ECO:0000313" key="6">
    <source>
        <dbReference type="EMBL" id="QGZ57422.1"/>
    </source>
</evidence>
<dbReference type="EMBL" id="CP046910">
    <property type="protein sequence ID" value="QGZ57422.1"/>
    <property type="molecule type" value="Genomic_DNA"/>
</dbReference>
<dbReference type="AlphaFoldDB" id="A0A7Z2G993"/>
<keyword evidence="7" id="KW-1185">Reference proteome</keyword>
<gene>
    <name evidence="6" type="ORF">FAZ97_21175</name>
</gene>
<dbReference type="GO" id="GO:0019752">
    <property type="term" value="P:carboxylic acid metabolic process"/>
    <property type="evidence" value="ECO:0007669"/>
    <property type="project" value="UniProtKB-ARBA"/>
</dbReference>
<dbReference type="GO" id="GO:0046872">
    <property type="term" value="F:metal ion binding"/>
    <property type="evidence" value="ECO:0007669"/>
    <property type="project" value="UniProtKB-KW"/>
</dbReference>
<proteinExistence type="inferred from homology"/>
<evidence type="ECO:0000313" key="7">
    <source>
        <dbReference type="Proteomes" id="UP000434209"/>
    </source>
</evidence>
<protein>
    <submittedName>
        <fullName evidence="6">2-hydroxyhepta-2,4-diene-1,7-dioate isomerase</fullName>
    </submittedName>
</protein>
<reference evidence="6 7" key="1">
    <citation type="submission" date="2019-12" db="EMBL/GenBank/DDBJ databases">
        <title>Paraburkholderia acidiphila 7Q-K02 sp. nov and Paraburkholderia acidisoli DHF22 sp. nov., two strains isolated from forest soil.</title>
        <authorList>
            <person name="Gao Z."/>
            <person name="Qiu L."/>
        </authorList>
    </citation>
    <scope>NUCLEOTIDE SEQUENCE [LARGE SCALE GENOMIC DNA]</scope>
    <source>
        <strain evidence="6 7">7Q-K02</strain>
    </source>
</reference>
<evidence type="ECO:0000256" key="2">
    <source>
        <dbReference type="ARBA" id="ARBA00010211"/>
    </source>
</evidence>
<evidence type="ECO:0000256" key="4">
    <source>
        <dbReference type="ARBA" id="ARBA00022801"/>
    </source>
</evidence>
<dbReference type="Gene3D" id="3.90.850.10">
    <property type="entry name" value="Fumarylacetoacetase-like, C-terminal domain"/>
    <property type="match status" value="1"/>
</dbReference>
<dbReference type="InterPro" id="IPR036663">
    <property type="entry name" value="Fumarylacetoacetase_C_sf"/>
</dbReference>
<dbReference type="PANTHER" id="PTHR42796:SF4">
    <property type="entry name" value="FUMARYLACETOACETATE HYDROLASE DOMAIN-CONTAINING PROTEIN 2A"/>
    <property type="match status" value="1"/>
</dbReference>
<evidence type="ECO:0000256" key="3">
    <source>
        <dbReference type="ARBA" id="ARBA00022723"/>
    </source>
</evidence>
<comment type="cofactor">
    <cofactor evidence="1">
        <name>Mg(2+)</name>
        <dbReference type="ChEBI" id="CHEBI:18420"/>
    </cofactor>
</comment>
<dbReference type="RefSeq" id="WP_158760367.1">
    <property type="nucleotide sequence ID" value="NZ_CP046910.1"/>
</dbReference>
<dbReference type="InterPro" id="IPR051121">
    <property type="entry name" value="FAH"/>
</dbReference>
<dbReference type="GO" id="GO:0016853">
    <property type="term" value="F:isomerase activity"/>
    <property type="evidence" value="ECO:0007669"/>
    <property type="project" value="UniProtKB-KW"/>
</dbReference>
<dbReference type="OrthoDB" id="9805307at2"/>
<keyword evidence="6" id="KW-0413">Isomerase</keyword>
<dbReference type="Pfam" id="PF01557">
    <property type="entry name" value="FAA_hydrolase"/>
    <property type="match status" value="1"/>
</dbReference>
<dbReference type="Proteomes" id="UP000434209">
    <property type="component" value="Chromosome 2"/>
</dbReference>
<keyword evidence="3" id="KW-0479">Metal-binding</keyword>
<evidence type="ECO:0000259" key="5">
    <source>
        <dbReference type="Pfam" id="PF01557"/>
    </source>
</evidence>
<dbReference type="GO" id="GO:0016787">
    <property type="term" value="F:hydrolase activity"/>
    <property type="evidence" value="ECO:0007669"/>
    <property type="project" value="UniProtKB-KW"/>
</dbReference>
<dbReference type="PANTHER" id="PTHR42796">
    <property type="entry name" value="FUMARYLACETOACETATE HYDROLASE DOMAIN-CONTAINING PROTEIN 2A-RELATED"/>
    <property type="match status" value="1"/>
</dbReference>
<sequence length="287" mass="30854">MKLVRWGSKGAEKPGVIDKEGRVRDLSGVTADVAGKRLGAAALREIAALDLTTLPLVPANTRLGPCVGAVGKIVCVGLNYSDHAAESNMPVPTEPVLFLKATSSITGPNDDVLIPPGAKKVDWEVELGVVIGEEARNVPRERALDYVAGYCVVNDVSEREWQIERGGQWDKGKGYDTFAPLGPWLVTRDEVADPQALDMWLEVDGKRYQNGNTRTMIFDVATLVSYISQFMSLQPGDVISTGTPPGVGMGQKPEPIYLRAGQTMRLGVSGLGEQQQRLVAEQGGQAQ</sequence>
<comment type="similarity">
    <text evidence="2">Belongs to the FAH family.</text>
</comment>